<protein>
    <submittedName>
        <fullName evidence="1">Uncharacterized protein</fullName>
    </submittedName>
</protein>
<name>A0A8T3BF81_DENNO</name>
<evidence type="ECO:0000313" key="2">
    <source>
        <dbReference type="Proteomes" id="UP000829196"/>
    </source>
</evidence>
<dbReference type="SMR" id="A0A8T3BF81"/>
<dbReference type="AlphaFoldDB" id="A0A8T3BF81"/>
<gene>
    <name evidence="1" type="ORF">KFK09_014293</name>
</gene>
<evidence type="ECO:0000313" key="1">
    <source>
        <dbReference type="EMBL" id="KAI0508159.1"/>
    </source>
</evidence>
<dbReference type="EMBL" id="JAGYWB010000010">
    <property type="protein sequence ID" value="KAI0508159.1"/>
    <property type="molecule type" value="Genomic_DNA"/>
</dbReference>
<organism evidence="1 2">
    <name type="scientific">Dendrobium nobile</name>
    <name type="common">Orchid</name>
    <dbReference type="NCBI Taxonomy" id="94219"/>
    <lineage>
        <taxon>Eukaryota</taxon>
        <taxon>Viridiplantae</taxon>
        <taxon>Streptophyta</taxon>
        <taxon>Embryophyta</taxon>
        <taxon>Tracheophyta</taxon>
        <taxon>Spermatophyta</taxon>
        <taxon>Magnoliopsida</taxon>
        <taxon>Liliopsida</taxon>
        <taxon>Asparagales</taxon>
        <taxon>Orchidaceae</taxon>
        <taxon>Epidendroideae</taxon>
        <taxon>Malaxideae</taxon>
        <taxon>Dendrobiinae</taxon>
        <taxon>Dendrobium</taxon>
    </lineage>
</organism>
<accession>A0A8T3BF81</accession>
<dbReference type="OrthoDB" id="650808at2759"/>
<comment type="caution">
    <text evidence="1">The sequence shown here is derived from an EMBL/GenBank/DDBJ whole genome shotgun (WGS) entry which is preliminary data.</text>
</comment>
<sequence>MEGLISLIYSAIRRKKTRRHYKPLSSSTEAMFGDSEHQFIDHGFLKPSPEKNGGQRKESWKLTSHLAKKFECRRQRLLACFTGGRVQ</sequence>
<reference evidence="1" key="1">
    <citation type="journal article" date="2022" name="Front. Genet.">
        <title>Chromosome-Scale Assembly of the Dendrobium nobile Genome Provides Insights Into the Molecular Mechanism of the Biosynthesis of the Medicinal Active Ingredient of Dendrobium.</title>
        <authorList>
            <person name="Xu Q."/>
            <person name="Niu S.-C."/>
            <person name="Li K.-L."/>
            <person name="Zheng P.-J."/>
            <person name="Zhang X.-J."/>
            <person name="Jia Y."/>
            <person name="Liu Y."/>
            <person name="Niu Y.-X."/>
            <person name="Yu L.-H."/>
            <person name="Chen D.-F."/>
            <person name="Zhang G.-Q."/>
        </authorList>
    </citation>
    <scope>NUCLEOTIDE SEQUENCE</scope>
    <source>
        <tissue evidence="1">Leaf</tissue>
    </source>
</reference>
<keyword evidence="2" id="KW-1185">Reference proteome</keyword>
<dbReference type="Proteomes" id="UP000829196">
    <property type="component" value="Unassembled WGS sequence"/>
</dbReference>
<proteinExistence type="predicted"/>